<name>A0ABS6GU53_MAMLE</name>
<dbReference type="EMBL" id="JAHLZN010000003">
    <property type="protein sequence ID" value="MBU6112871.1"/>
    <property type="molecule type" value="Genomic_DNA"/>
</dbReference>
<gene>
    <name evidence="2" type="ORF">KQ656_02820</name>
</gene>
<comment type="caution">
    <text evidence="2">The sequence shown here is derived from an EMBL/GenBank/DDBJ whole genome shotgun (WGS) entry which is preliminary data.</text>
</comment>
<evidence type="ECO:0000256" key="1">
    <source>
        <dbReference type="SAM" id="Coils"/>
    </source>
</evidence>
<keyword evidence="1" id="KW-0175">Coiled coil</keyword>
<accession>A0ABS6GU53</accession>
<dbReference type="Proteomes" id="UP000770161">
    <property type="component" value="Unassembled WGS sequence"/>
</dbReference>
<organism evidence="2 3">
    <name type="scientific">Mammaliicoccus lentus</name>
    <name type="common">Staphylococcus lentus</name>
    <dbReference type="NCBI Taxonomy" id="42858"/>
    <lineage>
        <taxon>Bacteria</taxon>
        <taxon>Bacillati</taxon>
        <taxon>Bacillota</taxon>
        <taxon>Bacilli</taxon>
        <taxon>Bacillales</taxon>
        <taxon>Staphylococcaceae</taxon>
        <taxon>Mammaliicoccus</taxon>
    </lineage>
</organism>
<reference evidence="2 3" key="1">
    <citation type="submission" date="2021-06" db="EMBL/GenBank/DDBJ databases">
        <title>Staphylococcus lentus K169 genome sequencing.</title>
        <authorList>
            <person name="Sundareshan S."/>
            <person name="Akhila D.S."/>
            <person name="Prachi D."/>
            <person name="Sivakumar R."/>
            <person name="Rajendhran J."/>
            <person name="Isloor S."/>
            <person name="Hegde N.R."/>
        </authorList>
    </citation>
    <scope>NUCLEOTIDE SEQUENCE [LARGE SCALE GENOMIC DNA]</scope>
    <source>
        <strain evidence="2 3">K169</strain>
    </source>
</reference>
<sequence length="171" mass="20243">MLTKIGQDYFEVIKDDQKSFDEERFAARYSEILDKYDFIVGDYGYEQLRLKGFYYDSNKKSDANKRFSSIQDYLLEYCNFGCKYFVLRRLSKGEITKLTAEDAEFVDEESKLDNVKIEPTIQQNSKSENKAHQIETEETEIEEIKVEVENEEQIEIVEETIISKNTLKDYL</sequence>
<dbReference type="Pfam" id="PF06265">
    <property type="entry name" value="YutD-like"/>
    <property type="match status" value="1"/>
</dbReference>
<dbReference type="PIRSF" id="PIRSF012565">
    <property type="entry name" value="DUF1027"/>
    <property type="match status" value="1"/>
</dbReference>
<feature type="coiled-coil region" evidence="1">
    <location>
        <begin position="127"/>
        <end position="154"/>
    </location>
</feature>
<evidence type="ECO:0000313" key="2">
    <source>
        <dbReference type="EMBL" id="MBU6112871.1"/>
    </source>
</evidence>
<evidence type="ECO:0000313" key="3">
    <source>
        <dbReference type="Proteomes" id="UP000770161"/>
    </source>
</evidence>
<protein>
    <submittedName>
        <fullName evidence="2">YutD family protein</fullName>
    </submittedName>
</protein>
<dbReference type="InterPro" id="IPR038141">
    <property type="entry name" value="YutD-like_sf"/>
</dbReference>
<proteinExistence type="predicted"/>
<dbReference type="InterPro" id="IPR009370">
    <property type="entry name" value="YutD-like"/>
</dbReference>
<dbReference type="Gene3D" id="3.50.4.20">
    <property type="match status" value="1"/>
</dbReference>
<keyword evidence="3" id="KW-1185">Reference proteome</keyword>